<reference evidence="2 3" key="1">
    <citation type="submission" date="2021-01" db="EMBL/GenBank/DDBJ databases">
        <title>Whole genome shotgun sequence of Microbispora siamensis NBRC 104113.</title>
        <authorList>
            <person name="Komaki H."/>
            <person name="Tamura T."/>
        </authorList>
    </citation>
    <scope>NUCLEOTIDE SEQUENCE [LARGE SCALE GENOMIC DNA]</scope>
    <source>
        <strain evidence="2 3">NBRC 104113</strain>
    </source>
</reference>
<gene>
    <name evidence="2" type="ORF">Msi02_14190</name>
</gene>
<dbReference type="EMBL" id="BOOF01000005">
    <property type="protein sequence ID" value="GIH60602.1"/>
    <property type="molecule type" value="Genomic_DNA"/>
</dbReference>
<name>A0ABQ4GGR1_9ACTN</name>
<protein>
    <submittedName>
        <fullName evidence="2">Uncharacterized protein</fullName>
    </submittedName>
</protein>
<accession>A0ABQ4GGR1</accession>
<dbReference type="Proteomes" id="UP000660454">
    <property type="component" value="Unassembled WGS sequence"/>
</dbReference>
<comment type="caution">
    <text evidence="2">The sequence shown here is derived from an EMBL/GenBank/DDBJ whole genome shotgun (WGS) entry which is preliminary data.</text>
</comment>
<feature type="region of interest" description="Disordered" evidence="1">
    <location>
        <begin position="1"/>
        <end position="65"/>
    </location>
</feature>
<feature type="compositionally biased region" description="Polar residues" evidence="1">
    <location>
        <begin position="1"/>
        <end position="12"/>
    </location>
</feature>
<feature type="compositionally biased region" description="Basic and acidic residues" evidence="1">
    <location>
        <begin position="20"/>
        <end position="46"/>
    </location>
</feature>
<proteinExistence type="predicted"/>
<sequence length="91" mass="10171">MNTNSDSTQVWTTLPHPRTRRGDAEREARQADGRADSEGVPHDRRPGLRRQAGLHWCRGHPPEGNEVCRNVPYGGKSAEFSPPTRTARRSA</sequence>
<organism evidence="2 3">
    <name type="scientific">Microbispora siamensis</name>
    <dbReference type="NCBI Taxonomy" id="564413"/>
    <lineage>
        <taxon>Bacteria</taxon>
        <taxon>Bacillati</taxon>
        <taxon>Actinomycetota</taxon>
        <taxon>Actinomycetes</taxon>
        <taxon>Streptosporangiales</taxon>
        <taxon>Streptosporangiaceae</taxon>
        <taxon>Microbispora</taxon>
    </lineage>
</organism>
<evidence type="ECO:0000256" key="1">
    <source>
        <dbReference type="SAM" id="MobiDB-lite"/>
    </source>
</evidence>
<feature type="region of interest" description="Disordered" evidence="1">
    <location>
        <begin position="72"/>
        <end position="91"/>
    </location>
</feature>
<evidence type="ECO:0000313" key="3">
    <source>
        <dbReference type="Proteomes" id="UP000660454"/>
    </source>
</evidence>
<evidence type="ECO:0000313" key="2">
    <source>
        <dbReference type="EMBL" id="GIH60602.1"/>
    </source>
</evidence>
<keyword evidence="3" id="KW-1185">Reference proteome</keyword>